<dbReference type="InterPro" id="IPR017978">
    <property type="entry name" value="GPCR_3_C"/>
</dbReference>
<dbReference type="Pfam" id="PF00003">
    <property type="entry name" value="7tm_3"/>
    <property type="match status" value="1"/>
</dbReference>
<feature type="compositionally biased region" description="Polar residues" evidence="17">
    <location>
        <begin position="913"/>
        <end position="931"/>
    </location>
</feature>
<keyword evidence="4 18" id="KW-0812">Transmembrane</keyword>
<feature type="compositionally biased region" description="Basic and acidic residues" evidence="17">
    <location>
        <begin position="903"/>
        <end position="912"/>
    </location>
</feature>
<evidence type="ECO:0000313" key="22">
    <source>
        <dbReference type="Proteomes" id="UP000824219"/>
    </source>
</evidence>
<keyword evidence="11" id="KW-0675">Receptor</keyword>
<evidence type="ECO:0000256" key="12">
    <source>
        <dbReference type="ARBA" id="ARBA00023180"/>
    </source>
</evidence>
<comment type="similarity">
    <text evidence="2">Belongs to the G-protein coupled receptor 3 family.</text>
</comment>
<feature type="region of interest" description="Disordered" evidence="17">
    <location>
        <begin position="903"/>
        <end position="931"/>
    </location>
</feature>
<dbReference type="GO" id="GO:0004930">
    <property type="term" value="F:G protein-coupled receptor activity"/>
    <property type="evidence" value="ECO:0007669"/>
    <property type="project" value="UniProtKB-KW"/>
</dbReference>
<keyword evidence="3" id="KW-1003">Cell membrane</keyword>
<evidence type="ECO:0000256" key="1">
    <source>
        <dbReference type="ARBA" id="ARBA00004487"/>
    </source>
</evidence>
<feature type="signal peptide" evidence="19">
    <location>
        <begin position="1"/>
        <end position="25"/>
    </location>
</feature>
<keyword evidence="14" id="KW-0628">Postsynaptic cell membrane</keyword>
<dbReference type="AlphaFoldDB" id="A0A9D3SQ76"/>
<feature type="transmembrane region" description="Helical" evidence="18">
    <location>
        <begin position="638"/>
        <end position="659"/>
    </location>
</feature>
<dbReference type="GO" id="GO:0045211">
    <property type="term" value="C:postsynaptic membrane"/>
    <property type="evidence" value="ECO:0007669"/>
    <property type="project" value="UniProtKB-SubCell"/>
</dbReference>
<feature type="region of interest" description="Disordered" evidence="17">
    <location>
        <begin position="42"/>
        <end position="72"/>
    </location>
</feature>
<feature type="transmembrane region" description="Helical" evidence="18">
    <location>
        <begin position="447"/>
        <end position="470"/>
    </location>
</feature>
<evidence type="ECO:0000256" key="11">
    <source>
        <dbReference type="ARBA" id="ARBA00023170"/>
    </source>
</evidence>
<feature type="chain" id="PRO_5039424525" description="G-protein coupled receptors family 3 profile domain-containing protein" evidence="19">
    <location>
        <begin position="26"/>
        <end position="1046"/>
    </location>
</feature>
<dbReference type="PANTHER" id="PTHR32546:SF7">
    <property type="entry name" value="G-PROTEIN COUPLED RECEPTOR 179-RELATED"/>
    <property type="match status" value="1"/>
</dbReference>
<organism evidence="21 22">
    <name type="scientific">Hemibagrus wyckioides</name>
    <dbReference type="NCBI Taxonomy" id="337641"/>
    <lineage>
        <taxon>Eukaryota</taxon>
        <taxon>Metazoa</taxon>
        <taxon>Chordata</taxon>
        <taxon>Craniata</taxon>
        <taxon>Vertebrata</taxon>
        <taxon>Euteleostomi</taxon>
        <taxon>Actinopterygii</taxon>
        <taxon>Neopterygii</taxon>
        <taxon>Teleostei</taxon>
        <taxon>Ostariophysi</taxon>
        <taxon>Siluriformes</taxon>
        <taxon>Bagridae</taxon>
        <taxon>Hemibagrus</taxon>
    </lineage>
</organism>
<evidence type="ECO:0000256" key="2">
    <source>
        <dbReference type="ARBA" id="ARBA00007242"/>
    </source>
</evidence>
<evidence type="ECO:0000256" key="5">
    <source>
        <dbReference type="ARBA" id="ARBA00022729"/>
    </source>
</evidence>
<keyword evidence="22" id="KW-1185">Reference proteome</keyword>
<feature type="transmembrane region" description="Helical" evidence="18">
    <location>
        <begin position="521"/>
        <end position="545"/>
    </location>
</feature>
<dbReference type="PROSITE" id="PS50259">
    <property type="entry name" value="G_PROTEIN_RECEP_F3_4"/>
    <property type="match status" value="1"/>
</dbReference>
<comment type="subcellular location">
    <subcellularLocation>
        <location evidence="1">Cell projection</location>
        <location evidence="1">Neuron projection</location>
    </subcellularLocation>
    <subcellularLocation>
        <location evidence="16">Postsynaptic cell membrane</location>
        <topology evidence="16">Multi-pass membrane protein</topology>
    </subcellularLocation>
</comment>
<evidence type="ECO:0000256" key="8">
    <source>
        <dbReference type="ARBA" id="ARBA00023040"/>
    </source>
</evidence>
<evidence type="ECO:0000256" key="10">
    <source>
        <dbReference type="ARBA" id="ARBA00023157"/>
    </source>
</evidence>
<dbReference type="Pfam" id="PF22572">
    <property type="entry name" value="GPR158_179_EC"/>
    <property type="match status" value="1"/>
</dbReference>
<keyword evidence="7" id="KW-0770">Synapse</keyword>
<feature type="transmembrane region" description="Helical" evidence="18">
    <location>
        <begin position="576"/>
        <end position="596"/>
    </location>
</feature>
<evidence type="ECO:0000256" key="7">
    <source>
        <dbReference type="ARBA" id="ARBA00023018"/>
    </source>
</evidence>
<dbReference type="PANTHER" id="PTHR32546">
    <property type="entry name" value="G-PROTEIN COUPLED RECEPTOR 158-RELATED"/>
    <property type="match status" value="1"/>
</dbReference>
<evidence type="ECO:0000256" key="19">
    <source>
        <dbReference type="SAM" id="SignalP"/>
    </source>
</evidence>
<dbReference type="CDD" id="cd15293">
    <property type="entry name" value="7tmC_GPR158-like"/>
    <property type="match status" value="1"/>
</dbReference>
<evidence type="ECO:0000256" key="18">
    <source>
        <dbReference type="SAM" id="Phobius"/>
    </source>
</evidence>
<sequence>MCMYMKMSFTDKLLILLILSSLLSAQLSSDFDSRMSFIQEPTPYTSNVSSTEEEELAGSRQPPSVSTNPQVAVEEEEQAWSVPGNYLYTSDASLLSSSRCRNSFQLTAQPGAIPQDIKAHLYEPSVSLTNTVNFLNLIFQASELRETSVREDIEWYHALIRSMLVGERPGLLRNALLSFDADPTAPQPQLVLWASKGSSLDIYLQDLTMAWEKLHLLPHGFNQTLLKSNSPFFPGLSKQVLLNDLSTLDTPKWAHGGTYVSNRSGLQWGEAPFLECKEGRYLPGWLLTLSMPFYGLKPDLSPEFRGVIRVDVNIQDFDVNQCAAGDFWFADTHQCNRTSMECEPIPRQGFRLGQYCCRCKEGYYSLPAVTDDQLNDGSQGCYPVMPVCVPCWPGCKRCQDGSPCWVQEDWHLRAVLLTVHGFFMALVLISMLRVYQCRRTRPIRTSGLLLLEIILFGSLLLYFPVLIIYFKPSTFRCILLRWVRLLGFAVVYGTITLKMYRLLNVFLSCTAQRVPYMTSTSVLRMLGVMVLTVKWFLCAWTVGVLQNQDRNIPLLITLTTADGQSFRVCDLDRWDYMMAVAELLFLCWGSSLGSAVKSVPSAFHEPRYMGIAIHNELLFSTVFHLLRFIKPSLHPDWMLLLFFFHIHVTISVTLGLLFFPKFLHISQFIKEDIASEMYEDEVDLRRSCLHLNNSFTSACWSDHNLDPDDIRGELKKLYAQLEVHKTKKMEKKNPHLQKKRSSRILLGRSLIRRIAEIPESMSRQGSRKDKDTSGAGGPQKGSGLATSESTRVIMRNETAKLPSPEVQKCVALKDTSLINPSLKSCMTKRASETESIDTAPLFCKSVSAQNLAVDNNFLHPLPTRVQKSFSFTEKHKDHYPLSSTKSMVDTSDVFKTSPKDCSLDKAEVKKQPTDSNMSNQKQVSEQETLTSKVSSPPSLLYVCPWEFAPSLPSTVAKGESVLDSDVESSRPKPPISSSAPGSPYIFAKPMARCGFSFHSATQTVLLARGLVAKKGNGSSNKRITREELHMQYPTTYPPVGVRGHAV</sequence>
<keyword evidence="10" id="KW-1015">Disulfide bond</keyword>
<keyword evidence="6 18" id="KW-1133">Transmembrane helix</keyword>
<feature type="domain" description="G-protein coupled receptors family 3 profile" evidence="20">
    <location>
        <begin position="412"/>
        <end position="665"/>
    </location>
</feature>
<evidence type="ECO:0000256" key="15">
    <source>
        <dbReference type="ARBA" id="ARBA00023273"/>
    </source>
</evidence>
<proteinExistence type="inferred from homology"/>
<dbReference type="EMBL" id="JAHKSW010000010">
    <property type="protein sequence ID" value="KAG7327694.1"/>
    <property type="molecule type" value="Genomic_DNA"/>
</dbReference>
<feature type="transmembrane region" description="Helical" evidence="18">
    <location>
        <begin position="482"/>
        <end position="500"/>
    </location>
</feature>
<keyword evidence="15" id="KW-0966">Cell projection</keyword>
<evidence type="ECO:0000256" key="14">
    <source>
        <dbReference type="ARBA" id="ARBA00023257"/>
    </source>
</evidence>
<comment type="caution">
    <text evidence="21">The sequence shown here is derived from an EMBL/GenBank/DDBJ whole genome shotgun (WGS) entry which is preliminary data.</text>
</comment>
<evidence type="ECO:0000256" key="9">
    <source>
        <dbReference type="ARBA" id="ARBA00023136"/>
    </source>
</evidence>
<feature type="transmembrane region" description="Helical" evidence="18">
    <location>
        <begin position="410"/>
        <end position="435"/>
    </location>
</feature>
<evidence type="ECO:0000259" key="20">
    <source>
        <dbReference type="PROSITE" id="PS50259"/>
    </source>
</evidence>
<keyword evidence="5 19" id="KW-0732">Signal</keyword>
<evidence type="ECO:0000256" key="16">
    <source>
        <dbReference type="ARBA" id="ARBA00034104"/>
    </source>
</evidence>
<dbReference type="Proteomes" id="UP000824219">
    <property type="component" value="Linkage Group LG10"/>
</dbReference>
<keyword evidence="13" id="KW-0807">Transducer</keyword>
<evidence type="ECO:0000256" key="4">
    <source>
        <dbReference type="ARBA" id="ARBA00022692"/>
    </source>
</evidence>
<evidence type="ECO:0000256" key="13">
    <source>
        <dbReference type="ARBA" id="ARBA00023224"/>
    </source>
</evidence>
<dbReference type="InterPro" id="IPR009030">
    <property type="entry name" value="Growth_fac_rcpt_cys_sf"/>
</dbReference>
<dbReference type="OrthoDB" id="5823771at2759"/>
<dbReference type="SUPFAM" id="SSF57184">
    <property type="entry name" value="Growth factor receptor domain"/>
    <property type="match status" value="1"/>
</dbReference>
<keyword evidence="12" id="KW-0325">Glycoprotein</keyword>
<dbReference type="InterPro" id="IPR054714">
    <property type="entry name" value="GPR158_179_extracellular"/>
</dbReference>
<evidence type="ECO:0000256" key="6">
    <source>
        <dbReference type="ARBA" id="ARBA00022989"/>
    </source>
</evidence>
<dbReference type="InterPro" id="IPR043458">
    <property type="entry name" value="GPR158/179"/>
</dbReference>
<evidence type="ECO:0000313" key="21">
    <source>
        <dbReference type="EMBL" id="KAG7327694.1"/>
    </source>
</evidence>
<accession>A0A9D3SQ76</accession>
<gene>
    <name evidence="21" type="ORF">KOW79_009300</name>
</gene>
<feature type="compositionally biased region" description="Polar residues" evidence="17">
    <location>
        <begin position="61"/>
        <end position="70"/>
    </location>
</feature>
<dbReference type="GO" id="GO:0043005">
    <property type="term" value="C:neuron projection"/>
    <property type="evidence" value="ECO:0007669"/>
    <property type="project" value="UniProtKB-SubCell"/>
</dbReference>
<evidence type="ECO:0000256" key="3">
    <source>
        <dbReference type="ARBA" id="ARBA00022475"/>
    </source>
</evidence>
<reference evidence="21 22" key="1">
    <citation type="submission" date="2021-06" db="EMBL/GenBank/DDBJ databases">
        <title>Chromosome-level genome assembly of the red-tail catfish (Hemibagrus wyckioides).</title>
        <authorList>
            <person name="Shao F."/>
        </authorList>
    </citation>
    <scope>NUCLEOTIDE SEQUENCE [LARGE SCALE GENOMIC DNA]</scope>
    <source>
        <strain evidence="21">EC202008001</strain>
        <tissue evidence="21">Blood</tissue>
    </source>
</reference>
<name>A0A9D3SQ76_9TELE</name>
<keyword evidence="8" id="KW-0297">G-protein coupled receptor</keyword>
<evidence type="ECO:0000256" key="17">
    <source>
        <dbReference type="SAM" id="MobiDB-lite"/>
    </source>
</evidence>
<protein>
    <recommendedName>
        <fullName evidence="20">G-protein coupled receptors family 3 profile domain-containing protein</fullName>
    </recommendedName>
</protein>
<feature type="region of interest" description="Disordered" evidence="17">
    <location>
        <begin position="757"/>
        <end position="790"/>
    </location>
</feature>
<keyword evidence="9 18" id="KW-0472">Membrane</keyword>